<reference evidence="1" key="1">
    <citation type="journal article" date="2015" name="Nature">
        <title>Complex archaea that bridge the gap between prokaryotes and eukaryotes.</title>
        <authorList>
            <person name="Spang A."/>
            <person name="Saw J.H."/>
            <person name="Jorgensen S.L."/>
            <person name="Zaremba-Niedzwiedzka K."/>
            <person name="Martijn J."/>
            <person name="Lind A.E."/>
            <person name="van Eijk R."/>
            <person name="Schleper C."/>
            <person name="Guy L."/>
            <person name="Ettema T.J."/>
        </authorList>
    </citation>
    <scope>NUCLEOTIDE SEQUENCE</scope>
</reference>
<dbReference type="EMBL" id="LAZR01022806">
    <property type="protein sequence ID" value="KKL80584.1"/>
    <property type="molecule type" value="Genomic_DNA"/>
</dbReference>
<organism evidence="1">
    <name type="scientific">marine sediment metagenome</name>
    <dbReference type="NCBI Taxonomy" id="412755"/>
    <lineage>
        <taxon>unclassified sequences</taxon>
        <taxon>metagenomes</taxon>
        <taxon>ecological metagenomes</taxon>
    </lineage>
</organism>
<gene>
    <name evidence="1" type="ORF">LCGC14_2003350</name>
</gene>
<dbReference type="AlphaFoldDB" id="A0A0F9F2K2"/>
<evidence type="ECO:0000313" key="1">
    <source>
        <dbReference type="EMBL" id="KKL80584.1"/>
    </source>
</evidence>
<protein>
    <submittedName>
        <fullName evidence="1">Uncharacterized protein</fullName>
    </submittedName>
</protein>
<comment type="caution">
    <text evidence="1">The sequence shown here is derived from an EMBL/GenBank/DDBJ whole genome shotgun (WGS) entry which is preliminary data.</text>
</comment>
<sequence>MAQLLGIKKIPLKVPIDEIEYVNIRLTGDEASTLYDVLCKVGGNQNNSRRKYIAEVFETLHAVFPDRDCQPGADLDGRMHFMEQL</sequence>
<accession>A0A0F9F2K2</accession>
<proteinExistence type="predicted"/>
<name>A0A0F9F2K2_9ZZZZ</name>